<protein>
    <submittedName>
        <fullName evidence="1">Uncharacterized protein</fullName>
    </submittedName>
</protein>
<dbReference type="Proteomes" id="UP000292345">
    <property type="component" value="Unassembled WGS sequence"/>
</dbReference>
<dbReference type="RefSeq" id="WP_130245333.1">
    <property type="nucleotide sequence ID" value="NZ_PPUZ01000035.1"/>
</dbReference>
<proteinExistence type="predicted"/>
<gene>
    <name evidence="1" type="ORF">C3B51_13235</name>
</gene>
<organism evidence="1 2">
    <name type="scientific">Pseudoalteromonas rubra</name>
    <dbReference type="NCBI Taxonomy" id="43658"/>
    <lineage>
        <taxon>Bacteria</taxon>
        <taxon>Pseudomonadati</taxon>
        <taxon>Pseudomonadota</taxon>
        <taxon>Gammaproteobacteria</taxon>
        <taxon>Alteromonadales</taxon>
        <taxon>Pseudoalteromonadaceae</taxon>
        <taxon>Pseudoalteromonas</taxon>
    </lineage>
</organism>
<evidence type="ECO:0000313" key="2">
    <source>
        <dbReference type="Proteomes" id="UP000292345"/>
    </source>
</evidence>
<reference evidence="1 2" key="1">
    <citation type="submission" date="2018-01" db="EMBL/GenBank/DDBJ databases">
        <title>Co-occurrence of chitin degradation, pigmentation and bioactivity in marine Pseudoalteromonas.</title>
        <authorList>
            <person name="Paulsen S."/>
            <person name="Gram L."/>
            <person name="Machado H."/>
        </authorList>
    </citation>
    <scope>NUCLEOTIDE SEQUENCE [LARGE SCALE GENOMIC DNA]</scope>
    <source>
        <strain evidence="1 2">S1946</strain>
    </source>
</reference>
<sequence>MFDPSVRQDTWDGLNYLYDNYDTVVPGAIDGWLDKSWDRQLSDLFVLGGEVALGGASGKFAYQTGAYGGSLVYRGIDNFGNGLSNAIFDTLHNTPSTRLLNSQLDSFSIGSARLDQLTWGYLPDEWSMANLSAGSTVLGGLPGQSAYYTTHSTLEAAGRSREALFNSLQVLPHPEFGYRPKMGVYEVQQPIRVPFGTVQANPNLGVGMGDQYFIQNYQNYLKLVGEIDLGQ</sequence>
<comment type="caution">
    <text evidence="1">The sequence shown here is derived from an EMBL/GenBank/DDBJ whole genome shotgun (WGS) entry which is preliminary data.</text>
</comment>
<dbReference type="AlphaFoldDB" id="A0A4Q7EBT5"/>
<evidence type="ECO:0000313" key="1">
    <source>
        <dbReference type="EMBL" id="RZM80134.1"/>
    </source>
</evidence>
<dbReference type="EMBL" id="PPUZ01000035">
    <property type="protein sequence ID" value="RZM80134.1"/>
    <property type="molecule type" value="Genomic_DNA"/>
</dbReference>
<accession>A0A4Q7EBT5</accession>
<name>A0A4Q7EBT5_9GAMM</name>